<reference evidence="2" key="1">
    <citation type="submission" date="2019-10" db="EMBL/GenBank/DDBJ databases">
        <authorList>
            <consortium name="DOE Joint Genome Institute"/>
            <person name="Kuo A."/>
            <person name="Miyauchi S."/>
            <person name="Kiss E."/>
            <person name="Drula E."/>
            <person name="Kohler A."/>
            <person name="Sanchez-Garcia M."/>
            <person name="Andreopoulos B."/>
            <person name="Barry K.W."/>
            <person name="Bonito G."/>
            <person name="Buee M."/>
            <person name="Carver A."/>
            <person name="Chen C."/>
            <person name="Cichocki N."/>
            <person name="Clum A."/>
            <person name="Culley D."/>
            <person name="Crous P.W."/>
            <person name="Fauchery L."/>
            <person name="Girlanda M."/>
            <person name="Hayes R."/>
            <person name="Keri Z."/>
            <person name="LaButti K."/>
            <person name="Lipzen A."/>
            <person name="Lombard V."/>
            <person name="Magnuson J."/>
            <person name="Maillard F."/>
            <person name="Morin E."/>
            <person name="Murat C."/>
            <person name="Nolan M."/>
            <person name="Ohm R."/>
            <person name="Pangilinan J."/>
            <person name="Pereira M."/>
            <person name="Perotto S."/>
            <person name="Peter M."/>
            <person name="Riley R."/>
            <person name="Sitrit Y."/>
            <person name="Stielow B."/>
            <person name="Szollosi G."/>
            <person name="Zifcakova L."/>
            <person name="Stursova M."/>
            <person name="Spatafora J.W."/>
            <person name="Tedersoo L."/>
            <person name="Vaario L.-M."/>
            <person name="Yamada A."/>
            <person name="Yan M."/>
            <person name="Wang P."/>
            <person name="Xu J."/>
            <person name="Bruns T."/>
            <person name="Baldrian P."/>
            <person name="Vilgalys R."/>
            <person name="Henrissat B."/>
            <person name="Grigoriev I.V."/>
            <person name="Hibbett D."/>
            <person name="Nagy L.G."/>
            <person name="Martin F.M."/>
        </authorList>
    </citation>
    <scope>NUCLEOTIDE SEQUENCE</scope>
    <source>
        <strain evidence="2">BED1</strain>
    </source>
</reference>
<reference evidence="2" key="2">
    <citation type="journal article" date="2020" name="Nat. Commun.">
        <title>Large-scale genome sequencing of mycorrhizal fungi provides insights into the early evolution of symbiotic traits.</title>
        <authorList>
            <person name="Miyauchi S."/>
            <person name="Kiss E."/>
            <person name="Kuo A."/>
            <person name="Drula E."/>
            <person name="Kohler A."/>
            <person name="Sanchez-Garcia M."/>
            <person name="Morin E."/>
            <person name="Andreopoulos B."/>
            <person name="Barry K.W."/>
            <person name="Bonito G."/>
            <person name="Buee M."/>
            <person name="Carver A."/>
            <person name="Chen C."/>
            <person name="Cichocki N."/>
            <person name="Clum A."/>
            <person name="Culley D."/>
            <person name="Crous P.W."/>
            <person name="Fauchery L."/>
            <person name="Girlanda M."/>
            <person name="Hayes R.D."/>
            <person name="Keri Z."/>
            <person name="LaButti K."/>
            <person name="Lipzen A."/>
            <person name="Lombard V."/>
            <person name="Magnuson J."/>
            <person name="Maillard F."/>
            <person name="Murat C."/>
            <person name="Nolan M."/>
            <person name="Ohm R.A."/>
            <person name="Pangilinan J."/>
            <person name="Pereira M.F."/>
            <person name="Perotto S."/>
            <person name="Peter M."/>
            <person name="Pfister S."/>
            <person name="Riley R."/>
            <person name="Sitrit Y."/>
            <person name="Stielow J.B."/>
            <person name="Szollosi G."/>
            <person name="Zifcakova L."/>
            <person name="Stursova M."/>
            <person name="Spatafora J.W."/>
            <person name="Tedersoo L."/>
            <person name="Vaario L.M."/>
            <person name="Yamada A."/>
            <person name="Yan M."/>
            <person name="Wang P."/>
            <person name="Xu J."/>
            <person name="Bruns T."/>
            <person name="Baldrian P."/>
            <person name="Vilgalys R."/>
            <person name="Dunand C."/>
            <person name="Henrissat B."/>
            <person name="Grigoriev I.V."/>
            <person name="Hibbett D."/>
            <person name="Nagy L.G."/>
            <person name="Martin F.M."/>
        </authorList>
    </citation>
    <scope>NUCLEOTIDE SEQUENCE</scope>
    <source>
        <strain evidence="2">BED1</strain>
    </source>
</reference>
<organism evidence="2 3">
    <name type="scientific">Boletus edulis BED1</name>
    <dbReference type="NCBI Taxonomy" id="1328754"/>
    <lineage>
        <taxon>Eukaryota</taxon>
        <taxon>Fungi</taxon>
        <taxon>Dikarya</taxon>
        <taxon>Basidiomycota</taxon>
        <taxon>Agaricomycotina</taxon>
        <taxon>Agaricomycetes</taxon>
        <taxon>Agaricomycetidae</taxon>
        <taxon>Boletales</taxon>
        <taxon>Boletineae</taxon>
        <taxon>Boletaceae</taxon>
        <taxon>Boletoideae</taxon>
        <taxon>Boletus</taxon>
    </lineage>
</organism>
<gene>
    <name evidence="2" type="ORF">L210DRAFT_3646759</name>
    <name evidence="1" type="ORF">L210DRAFT_3651709</name>
</gene>
<sequence>MSQTGRVEDAAVHAGQYLSSLDHDQNSQTLIDLVKYNLVQKQVRNPHALHIGVRSLIWHTITL</sequence>
<dbReference type="Proteomes" id="UP001194468">
    <property type="component" value="Unassembled WGS sequence"/>
</dbReference>
<evidence type="ECO:0000313" key="1">
    <source>
        <dbReference type="EMBL" id="KAF8430592.1"/>
    </source>
</evidence>
<dbReference type="AlphaFoldDB" id="A0AAD4GDI8"/>
<evidence type="ECO:0000313" key="3">
    <source>
        <dbReference type="Proteomes" id="UP001194468"/>
    </source>
</evidence>
<accession>A0AAD4GDI8</accession>
<keyword evidence="3" id="KW-1185">Reference proteome</keyword>
<comment type="caution">
    <text evidence="2">The sequence shown here is derived from an EMBL/GenBank/DDBJ whole genome shotgun (WGS) entry which is preliminary data.</text>
</comment>
<dbReference type="EMBL" id="WHUW01000016">
    <property type="protein sequence ID" value="KAF8438502.1"/>
    <property type="molecule type" value="Genomic_DNA"/>
</dbReference>
<name>A0AAD4GDI8_BOLED</name>
<protein>
    <submittedName>
        <fullName evidence="2">Uncharacterized protein</fullName>
    </submittedName>
</protein>
<evidence type="ECO:0000313" key="2">
    <source>
        <dbReference type="EMBL" id="KAF8438502.1"/>
    </source>
</evidence>
<proteinExistence type="predicted"/>
<dbReference type="EMBL" id="WHUW01000060">
    <property type="protein sequence ID" value="KAF8430592.1"/>
    <property type="molecule type" value="Genomic_DNA"/>
</dbReference>